<evidence type="ECO:0000313" key="2">
    <source>
        <dbReference type="EMBL" id="ROP42669.1"/>
    </source>
</evidence>
<organism evidence="2 3">
    <name type="scientific">Saccharothrix texasensis</name>
    <dbReference type="NCBI Taxonomy" id="103734"/>
    <lineage>
        <taxon>Bacteria</taxon>
        <taxon>Bacillati</taxon>
        <taxon>Actinomycetota</taxon>
        <taxon>Actinomycetes</taxon>
        <taxon>Pseudonocardiales</taxon>
        <taxon>Pseudonocardiaceae</taxon>
        <taxon>Saccharothrix</taxon>
    </lineage>
</organism>
<name>A0A3N1HJK4_9PSEU</name>
<gene>
    <name evidence="2" type="ORF">EDD40_8177</name>
</gene>
<feature type="domain" description="DUF1540" evidence="1">
    <location>
        <begin position="62"/>
        <end position="92"/>
    </location>
</feature>
<dbReference type="Proteomes" id="UP000268727">
    <property type="component" value="Unassembled WGS sequence"/>
</dbReference>
<dbReference type="Pfam" id="PF07561">
    <property type="entry name" value="DUF1540"/>
    <property type="match status" value="2"/>
</dbReference>
<comment type="caution">
    <text evidence="2">The sequence shown here is derived from an EMBL/GenBank/DDBJ whole genome shotgun (WGS) entry which is preliminary data.</text>
</comment>
<keyword evidence="3" id="KW-1185">Reference proteome</keyword>
<protein>
    <submittedName>
        <fullName evidence="2">Uncharacterized protein DUF1540</fullName>
    </submittedName>
</protein>
<dbReference type="AlphaFoldDB" id="A0A3N1HJK4"/>
<reference evidence="2 3" key="1">
    <citation type="submission" date="2018-11" db="EMBL/GenBank/DDBJ databases">
        <title>Sequencing the genomes of 1000 actinobacteria strains.</title>
        <authorList>
            <person name="Klenk H.-P."/>
        </authorList>
    </citation>
    <scope>NUCLEOTIDE SEQUENCE [LARGE SCALE GENOMIC DNA]</scope>
    <source>
        <strain evidence="2 3">DSM 44231</strain>
    </source>
</reference>
<dbReference type="InterPro" id="IPR011437">
    <property type="entry name" value="DUF1540"/>
</dbReference>
<evidence type="ECO:0000313" key="3">
    <source>
        <dbReference type="Proteomes" id="UP000268727"/>
    </source>
</evidence>
<dbReference type="EMBL" id="RJKM01000001">
    <property type="protein sequence ID" value="ROP42669.1"/>
    <property type="molecule type" value="Genomic_DNA"/>
</dbReference>
<evidence type="ECO:0000259" key="1">
    <source>
        <dbReference type="Pfam" id="PF07561"/>
    </source>
</evidence>
<feature type="domain" description="DUF1540" evidence="1">
    <location>
        <begin position="12"/>
        <end position="43"/>
    </location>
</feature>
<sequence length="108" mass="10808">MTTTEMPAVNSCTVTGCSYNHDGCHAFAITVNGANGAADCGTFIPLARKGGLSKVVAQVGACSRTDCVHNSDLECTASGVRVGPGQGDHAANCLTYTRATGAASPTVS</sequence>
<proteinExistence type="predicted"/>
<accession>A0A3N1HJK4</accession>
<dbReference type="OrthoDB" id="3213529at2"/>
<dbReference type="RefSeq" id="WP_123747576.1">
    <property type="nucleotide sequence ID" value="NZ_RJKM01000001.1"/>
</dbReference>